<dbReference type="SMART" id="SM00235">
    <property type="entry name" value="ZnMc"/>
    <property type="match status" value="1"/>
</dbReference>
<dbReference type="Gene3D" id="3.40.390.10">
    <property type="entry name" value="Collagenase (Catalytic Domain)"/>
    <property type="match status" value="1"/>
</dbReference>
<feature type="compositionally biased region" description="Low complexity" evidence="6">
    <location>
        <begin position="50"/>
        <end position="74"/>
    </location>
</feature>
<evidence type="ECO:0000259" key="7">
    <source>
        <dbReference type="SMART" id="SM00235"/>
    </source>
</evidence>
<dbReference type="Proteomes" id="UP001589691">
    <property type="component" value="Unassembled WGS sequence"/>
</dbReference>
<keyword evidence="2" id="KW-0479">Metal-binding</keyword>
<dbReference type="InterPro" id="IPR006026">
    <property type="entry name" value="Peptidase_Metallo"/>
</dbReference>
<feature type="region of interest" description="Disordered" evidence="6">
    <location>
        <begin position="48"/>
        <end position="74"/>
    </location>
</feature>
<evidence type="ECO:0000256" key="4">
    <source>
        <dbReference type="ARBA" id="ARBA00022833"/>
    </source>
</evidence>
<dbReference type="SUPFAM" id="SSF55486">
    <property type="entry name" value="Metalloproteases ('zincins'), catalytic domain"/>
    <property type="match status" value="1"/>
</dbReference>
<evidence type="ECO:0000313" key="8">
    <source>
        <dbReference type="EMBL" id="MFB9768676.1"/>
    </source>
</evidence>
<dbReference type="GO" id="GO:0008237">
    <property type="term" value="F:metallopeptidase activity"/>
    <property type="evidence" value="ECO:0007669"/>
    <property type="project" value="UniProtKB-KW"/>
</dbReference>
<evidence type="ECO:0000256" key="2">
    <source>
        <dbReference type="ARBA" id="ARBA00022723"/>
    </source>
</evidence>
<dbReference type="InterPro" id="IPR001818">
    <property type="entry name" value="Pept_M10_metallopeptidase"/>
</dbReference>
<keyword evidence="1" id="KW-0645">Protease</keyword>
<evidence type="ECO:0000313" key="9">
    <source>
        <dbReference type="Proteomes" id="UP001589691"/>
    </source>
</evidence>
<accession>A0ABV5WSJ8</accession>
<keyword evidence="5 8" id="KW-0482">Metalloprotease</keyword>
<feature type="domain" description="Peptidase metallopeptidase" evidence="7">
    <location>
        <begin position="92"/>
        <end position="244"/>
    </location>
</feature>
<gene>
    <name evidence="8" type="ORF">ACFFLI_02165</name>
</gene>
<proteinExistence type="predicted"/>
<keyword evidence="9" id="KW-1185">Reference proteome</keyword>
<dbReference type="EMBL" id="JBHLZY010000005">
    <property type="protein sequence ID" value="MFB9768676.1"/>
    <property type="molecule type" value="Genomic_DNA"/>
</dbReference>
<organism evidence="8 9">
    <name type="scientific">Lactiplantibacillus modestisalitolerans</name>
    <dbReference type="NCBI Taxonomy" id="1457219"/>
    <lineage>
        <taxon>Bacteria</taxon>
        <taxon>Bacillati</taxon>
        <taxon>Bacillota</taxon>
        <taxon>Bacilli</taxon>
        <taxon>Lactobacillales</taxon>
        <taxon>Lactobacillaceae</taxon>
        <taxon>Lactiplantibacillus</taxon>
    </lineage>
</organism>
<dbReference type="InterPro" id="IPR024079">
    <property type="entry name" value="MetalloPept_cat_dom_sf"/>
</dbReference>
<comment type="caution">
    <text evidence="8">The sequence shown here is derived from an EMBL/GenBank/DDBJ whole genome shotgun (WGS) entry which is preliminary data.</text>
</comment>
<evidence type="ECO:0000256" key="6">
    <source>
        <dbReference type="SAM" id="MobiDB-lite"/>
    </source>
</evidence>
<name>A0ABV5WSJ8_9LACO</name>
<dbReference type="PANTHER" id="PTHR10201:SF323">
    <property type="entry name" value="MATRIX METALLOPROTEINASE-21"/>
    <property type="match status" value="1"/>
</dbReference>
<reference evidence="8 9" key="1">
    <citation type="submission" date="2024-09" db="EMBL/GenBank/DDBJ databases">
        <authorList>
            <person name="Sun Q."/>
            <person name="Mori K."/>
        </authorList>
    </citation>
    <scope>NUCLEOTIDE SEQUENCE [LARGE SCALE GENOMIC DNA]</scope>
    <source>
        <strain evidence="8 9">TBRC 4576</strain>
    </source>
</reference>
<sequence>MKTIKRLLGACALVVAVVWGLNHQAVYLPKMMAVIDNGQTNLMTALAGDSSNQSQSNEQTTATDVSASGSSATATAKQDQQAKATAVESIVQSATLKKTYYYQFDDQLPAKAKRAFQTAIQTYNQTGIVNLVAGQAPSDGNSLTFSIYHKKMPAGTTQIELGHGGPEITKEVSVSQTRYWNQANASLNSAYSMSYSAAVAVHEVGHALGLDHSDDVTSVMYPVSQGRSQLSGADIAGLKSIYQS</sequence>
<evidence type="ECO:0000256" key="5">
    <source>
        <dbReference type="ARBA" id="ARBA00023049"/>
    </source>
</evidence>
<dbReference type="RefSeq" id="WP_170177371.1">
    <property type="nucleotide sequence ID" value="NZ_BJEA01000005.1"/>
</dbReference>
<evidence type="ECO:0000256" key="3">
    <source>
        <dbReference type="ARBA" id="ARBA00022801"/>
    </source>
</evidence>
<evidence type="ECO:0000256" key="1">
    <source>
        <dbReference type="ARBA" id="ARBA00022670"/>
    </source>
</evidence>
<keyword evidence="3" id="KW-0378">Hydrolase</keyword>
<dbReference type="Pfam" id="PF00413">
    <property type="entry name" value="Peptidase_M10"/>
    <property type="match status" value="1"/>
</dbReference>
<dbReference type="PANTHER" id="PTHR10201">
    <property type="entry name" value="MATRIX METALLOPROTEINASE"/>
    <property type="match status" value="1"/>
</dbReference>
<protein>
    <submittedName>
        <fullName evidence="8">M57 family metalloprotease</fullName>
    </submittedName>
</protein>
<keyword evidence="4" id="KW-0862">Zinc</keyword>